<dbReference type="Proteomes" id="UP000545037">
    <property type="component" value="Unassembled WGS sequence"/>
</dbReference>
<reference evidence="9 10" key="1">
    <citation type="submission" date="2020-08" db="EMBL/GenBank/DDBJ databases">
        <title>Genomic Encyclopedia of Type Strains, Phase IV (KMG-IV): sequencing the most valuable type-strain genomes for metagenomic binning, comparative biology and taxonomic classification.</title>
        <authorList>
            <person name="Goeker M."/>
        </authorList>
    </citation>
    <scope>NUCLEOTIDE SEQUENCE [LARGE SCALE GENOMIC DNA]</scope>
    <source>
        <strain evidence="9 10">DSM 4737</strain>
    </source>
</reference>
<evidence type="ECO:0000256" key="3">
    <source>
        <dbReference type="ARBA" id="ARBA00022525"/>
    </source>
</evidence>
<dbReference type="GO" id="GO:0005509">
    <property type="term" value="F:calcium ion binding"/>
    <property type="evidence" value="ECO:0007669"/>
    <property type="project" value="InterPro"/>
</dbReference>
<keyword evidence="6" id="KW-0843">Virulence</keyword>
<dbReference type="GO" id="GO:0005576">
    <property type="term" value="C:extracellular region"/>
    <property type="evidence" value="ECO:0007669"/>
    <property type="project" value="UniProtKB-SubCell"/>
</dbReference>
<evidence type="ECO:0000256" key="4">
    <source>
        <dbReference type="ARBA" id="ARBA00022656"/>
    </source>
</evidence>
<keyword evidence="10" id="KW-1185">Reference proteome</keyword>
<dbReference type="GO" id="GO:0090729">
    <property type="term" value="F:toxin activity"/>
    <property type="evidence" value="ECO:0007669"/>
    <property type="project" value="UniProtKB-KW"/>
</dbReference>
<comment type="subcellular location">
    <subcellularLocation>
        <location evidence="1">Membrane</location>
    </subcellularLocation>
    <subcellularLocation>
        <location evidence="2">Secreted</location>
    </subcellularLocation>
</comment>
<evidence type="ECO:0000313" key="9">
    <source>
        <dbReference type="EMBL" id="MBB5747569.1"/>
    </source>
</evidence>
<dbReference type="AlphaFoldDB" id="A0A7W9FHL2"/>
<accession>A0A7W9FHL2</accession>
<evidence type="ECO:0000256" key="7">
    <source>
        <dbReference type="ARBA" id="ARBA00023136"/>
    </source>
</evidence>
<dbReference type="SUPFAM" id="SSF51120">
    <property type="entry name" value="beta-Roll"/>
    <property type="match status" value="3"/>
</dbReference>
<dbReference type="PRINTS" id="PR00313">
    <property type="entry name" value="CABNDNGRPT"/>
</dbReference>
<dbReference type="Pfam" id="PF13946">
    <property type="entry name" value="DUF4214"/>
    <property type="match status" value="2"/>
</dbReference>
<proteinExistence type="predicted"/>
<dbReference type="InterPro" id="IPR025282">
    <property type="entry name" value="DUF4214"/>
</dbReference>
<dbReference type="Gene3D" id="2.150.10.10">
    <property type="entry name" value="Serralysin-like metalloprotease, C-terminal"/>
    <property type="match status" value="6"/>
</dbReference>
<dbReference type="Gene3D" id="1.10.3130.20">
    <property type="entry name" value="Phycobilisome linker domain"/>
    <property type="match status" value="2"/>
</dbReference>
<dbReference type="PRINTS" id="PR01488">
    <property type="entry name" value="RTXTOXINA"/>
</dbReference>
<dbReference type="EMBL" id="JACHOR010000006">
    <property type="protein sequence ID" value="MBB5747569.1"/>
    <property type="molecule type" value="Genomic_DNA"/>
</dbReference>
<keyword evidence="4" id="KW-0800">Toxin</keyword>
<keyword evidence="5" id="KW-0677">Repeat</keyword>
<keyword evidence="3" id="KW-0964">Secreted</keyword>
<dbReference type="InterPro" id="IPR011049">
    <property type="entry name" value="Serralysin-like_metalloprot_C"/>
</dbReference>
<organism evidence="9 10">
    <name type="scientific">Brevundimonas variabilis</name>
    <dbReference type="NCBI Taxonomy" id="74312"/>
    <lineage>
        <taxon>Bacteria</taxon>
        <taxon>Pseudomonadati</taxon>
        <taxon>Pseudomonadota</taxon>
        <taxon>Alphaproteobacteria</taxon>
        <taxon>Caulobacterales</taxon>
        <taxon>Caulobacteraceae</taxon>
        <taxon>Brevundimonas</taxon>
    </lineage>
</organism>
<feature type="domain" description="DUF4214" evidence="8">
    <location>
        <begin position="732"/>
        <end position="799"/>
    </location>
</feature>
<keyword evidence="7" id="KW-0472">Membrane</keyword>
<sequence length="1063" mass="108869">MSVIIGTDGDDTIVGTDQADVITGLAGNDTINARGGNDVIDAGTGANTITAGDGDDTVILRGFGDRVDGGAGSDLLDGSNLTGGGDFRAFYSYIWQANTTGGVDVLYSIARAPFPPQITTNSTSIGFERFIGSTTLANAFEFQGLVQDIEATGGNGSDTFIGGQGADIFRGGGGNDRATIGSADRLFGDAGNDTFSLVTGTTLAVGTTIAGGSGLDTLALAISGTVSTVDLSTGAFGEMRFSEIENISLTQDATYAGSVQTVTVNGDAGANTLTLTGAPLINVRFFGGVGNDSLTVTGTGHFLSGGEGDDVLTGAGILEGDAGNDTISITGGVARGGIGDDLLVVSNGAQGYGGDGNDRFSGVNQVSPAALWDGGAGDDVFTVNIDGGLSGAIRILEVVGGSGFDTIDASQTFLNLTAQMLTGQSFSLTGSGQGSGQAFSIIGRADGIERILGSARADDLRLDGLTTSIEIRAGGGDDIVIGGLSADLLSGGADNDLLEGRDGNDRLLGDGGNDILRGGTGDDRLDGGDGNDTIDGGLGQDIAVFGFSADAATFSYENGSIVVTHVSGRDVLTGIETLEFTDAVLTVGSDGRVVLQPLTDLVGTAGNDRLAGGAGRDFLIGLAGNDILIGGGNFDRLDGGDGVDVALYSGVRRQYGATQSIMAGGPEGGTDTLISIEELRFVDGALTFDVNSVAAQVMRLYDTTLDRQPDQPGLDVQIRALASGATTLQGLANAFVASDEFQNRYGTLSNQQFVEQLYRFSLDREGDAPGIAAQVNALNTGTSRAALVVAFSESPEHRTLTQPVLNAGLWVADEKALQIARLYDATLDRLPDAAGLAGQLAALNGGTSLLQLAANFVGSAEFQDRYGALSNQQFVEQLYRFCLDREGDAPGIAAQVNALNSGTSRAQLVLAFSESAEHIALTAPLYSGGIRTSDVAFNAALVEDESNKPIDGHPQVMIQADDALPVTKAEEAQVLASTAGYDPGQIVVGFKLVEDAFVLPAQDDLTPLVLPEPGLLDTTAPEQVSLPFLTGDRMLTLSNPEDVTLDNANPWHLGTDTDGWMMQ</sequence>
<protein>
    <submittedName>
        <fullName evidence="9">Ca2+-binding RTX toxin-like protein</fullName>
    </submittedName>
</protein>
<dbReference type="RefSeq" id="WP_183214558.1">
    <property type="nucleotide sequence ID" value="NZ_JACHOR010000006.1"/>
</dbReference>
<dbReference type="PANTHER" id="PTHR38340:SF1">
    <property type="entry name" value="S-LAYER PROTEIN"/>
    <property type="match status" value="1"/>
</dbReference>
<dbReference type="InterPro" id="IPR050557">
    <property type="entry name" value="RTX_toxin/Mannuronan_C5-epim"/>
</dbReference>
<dbReference type="PANTHER" id="PTHR38340">
    <property type="entry name" value="S-LAYER PROTEIN"/>
    <property type="match status" value="1"/>
</dbReference>
<evidence type="ECO:0000313" key="10">
    <source>
        <dbReference type="Proteomes" id="UP000545037"/>
    </source>
</evidence>
<comment type="caution">
    <text evidence="9">The sequence shown here is derived from an EMBL/GenBank/DDBJ whole genome shotgun (WGS) entry which is preliminary data.</text>
</comment>
<dbReference type="InterPro" id="IPR003995">
    <property type="entry name" value="RTX_toxin_determinant-A"/>
</dbReference>
<dbReference type="InterPro" id="IPR038255">
    <property type="entry name" value="PBS_linker_sf"/>
</dbReference>
<evidence type="ECO:0000256" key="5">
    <source>
        <dbReference type="ARBA" id="ARBA00022737"/>
    </source>
</evidence>
<feature type="domain" description="DUF4214" evidence="8">
    <location>
        <begin position="853"/>
        <end position="920"/>
    </location>
</feature>
<gene>
    <name evidence="9" type="ORF">GGR13_003197</name>
</gene>
<name>A0A7W9FHL2_9CAUL</name>
<evidence type="ECO:0000256" key="2">
    <source>
        <dbReference type="ARBA" id="ARBA00004613"/>
    </source>
</evidence>
<evidence type="ECO:0000256" key="6">
    <source>
        <dbReference type="ARBA" id="ARBA00023026"/>
    </source>
</evidence>
<dbReference type="Pfam" id="PF00353">
    <property type="entry name" value="HemolysinCabind"/>
    <property type="match status" value="7"/>
</dbReference>
<evidence type="ECO:0000256" key="1">
    <source>
        <dbReference type="ARBA" id="ARBA00004370"/>
    </source>
</evidence>
<dbReference type="InterPro" id="IPR018511">
    <property type="entry name" value="Hemolysin-typ_Ca-bd_CS"/>
</dbReference>
<dbReference type="InterPro" id="IPR001343">
    <property type="entry name" value="Hemolysn_Ca-bd"/>
</dbReference>
<dbReference type="GO" id="GO:0016020">
    <property type="term" value="C:membrane"/>
    <property type="evidence" value="ECO:0007669"/>
    <property type="project" value="UniProtKB-SubCell"/>
</dbReference>
<evidence type="ECO:0000259" key="8">
    <source>
        <dbReference type="Pfam" id="PF13946"/>
    </source>
</evidence>
<dbReference type="PROSITE" id="PS00330">
    <property type="entry name" value="HEMOLYSIN_CALCIUM"/>
    <property type="match status" value="4"/>
</dbReference>